<dbReference type="AlphaFoldDB" id="A0A3N4HUQ8"/>
<name>A0A3N4HUQ8_ASCIM</name>
<evidence type="ECO:0000313" key="1">
    <source>
        <dbReference type="EMBL" id="RPA76987.1"/>
    </source>
</evidence>
<protein>
    <submittedName>
        <fullName evidence="1">Uncharacterized protein</fullName>
    </submittedName>
</protein>
<organism evidence="1 2">
    <name type="scientific">Ascobolus immersus RN42</name>
    <dbReference type="NCBI Taxonomy" id="1160509"/>
    <lineage>
        <taxon>Eukaryota</taxon>
        <taxon>Fungi</taxon>
        <taxon>Dikarya</taxon>
        <taxon>Ascomycota</taxon>
        <taxon>Pezizomycotina</taxon>
        <taxon>Pezizomycetes</taxon>
        <taxon>Pezizales</taxon>
        <taxon>Ascobolaceae</taxon>
        <taxon>Ascobolus</taxon>
    </lineage>
</organism>
<dbReference type="Proteomes" id="UP000275078">
    <property type="component" value="Unassembled WGS sequence"/>
</dbReference>
<keyword evidence="2" id="KW-1185">Reference proteome</keyword>
<gene>
    <name evidence="1" type="ORF">BJ508DRAFT_310623</name>
</gene>
<evidence type="ECO:0000313" key="2">
    <source>
        <dbReference type="Proteomes" id="UP000275078"/>
    </source>
</evidence>
<proteinExistence type="predicted"/>
<reference evidence="1 2" key="1">
    <citation type="journal article" date="2018" name="Nat. Ecol. Evol.">
        <title>Pezizomycetes genomes reveal the molecular basis of ectomycorrhizal truffle lifestyle.</title>
        <authorList>
            <person name="Murat C."/>
            <person name="Payen T."/>
            <person name="Noel B."/>
            <person name="Kuo A."/>
            <person name="Morin E."/>
            <person name="Chen J."/>
            <person name="Kohler A."/>
            <person name="Krizsan K."/>
            <person name="Balestrini R."/>
            <person name="Da Silva C."/>
            <person name="Montanini B."/>
            <person name="Hainaut M."/>
            <person name="Levati E."/>
            <person name="Barry K.W."/>
            <person name="Belfiori B."/>
            <person name="Cichocki N."/>
            <person name="Clum A."/>
            <person name="Dockter R.B."/>
            <person name="Fauchery L."/>
            <person name="Guy J."/>
            <person name="Iotti M."/>
            <person name="Le Tacon F."/>
            <person name="Lindquist E.A."/>
            <person name="Lipzen A."/>
            <person name="Malagnac F."/>
            <person name="Mello A."/>
            <person name="Molinier V."/>
            <person name="Miyauchi S."/>
            <person name="Poulain J."/>
            <person name="Riccioni C."/>
            <person name="Rubini A."/>
            <person name="Sitrit Y."/>
            <person name="Splivallo R."/>
            <person name="Traeger S."/>
            <person name="Wang M."/>
            <person name="Zifcakova L."/>
            <person name="Wipf D."/>
            <person name="Zambonelli A."/>
            <person name="Paolocci F."/>
            <person name="Nowrousian M."/>
            <person name="Ottonello S."/>
            <person name="Baldrian P."/>
            <person name="Spatafora J.W."/>
            <person name="Henrissat B."/>
            <person name="Nagy L.G."/>
            <person name="Aury J.M."/>
            <person name="Wincker P."/>
            <person name="Grigoriev I.V."/>
            <person name="Bonfante P."/>
            <person name="Martin F.M."/>
        </authorList>
    </citation>
    <scope>NUCLEOTIDE SEQUENCE [LARGE SCALE GENOMIC DNA]</scope>
    <source>
        <strain evidence="1 2">RN42</strain>
    </source>
</reference>
<dbReference type="EMBL" id="ML119734">
    <property type="protein sequence ID" value="RPA76987.1"/>
    <property type="molecule type" value="Genomic_DNA"/>
</dbReference>
<sequence>MSSLTTANSLLPDETATYLNWQSLLSQLPPNIASKVGFSGDAWATGCYSLANPPLKIANKPLIPRPPIFLDRRMVGLAFPKPADPIKKPVGSTSLRSIGALGTMVETFPRAIGFLHLHDNSLQVSYPEGFDDFKGEVDATPETFGGLSVVLGVRYGLDAVSGRLRTDDGEVLPFRLSIGWEKDPEDVVVGEGFWKKEKVEPVNPRGPRKYRSGVLEKFEHYLVWRVPG</sequence>
<accession>A0A3N4HUQ8</accession>